<evidence type="ECO:0000256" key="1">
    <source>
        <dbReference type="SAM" id="Phobius"/>
    </source>
</evidence>
<dbReference type="EMBL" id="CAJJDP010000004">
    <property type="protein sequence ID" value="CAD8134287.1"/>
    <property type="molecule type" value="Genomic_DNA"/>
</dbReference>
<keyword evidence="3" id="KW-1185">Reference proteome</keyword>
<name>A0A8S1S3V4_PAROT</name>
<evidence type="ECO:0000313" key="2">
    <source>
        <dbReference type="EMBL" id="CAD8134287.1"/>
    </source>
</evidence>
<accession>A0A8S1S3V4</accession>
<evidence type="ECO:0000313" key="3">
    <source>
        <dbReference type="Proteomes" id="UP000683925"/>
    </source>
</evidence>
<organism evidence="2 3">
    <name type="scientific">Paramecium octaurelia</name>
    <dbReference type="NCBI Taxonomy" id="43137"/>
    <lineage>
        <taxon>Eukaryota</taxon>
        <taxon>Sar</taxon>
        <taxon>Alveolata</taxon>
        <taxon>Ciliophora</taxon>
        <taxon>Intramacronucleata</taxon>
        <taxon>Oligohymenophorea</taxon>
        <taxon>Peniculida</taxon>
        <taxon>Parameciidae</taxon>
        <taxon>Paramecium</taxon>
    </lineage>
</organism>
<feature type="transmembrane region" description="Helical" evidence="1">
    <location>
        <begin position="28"/>
        <end position="47"/>
    </location>
</feature>
<keyword evidence="1" id="KW-0812">Transmembrane</keyword>
<dbReference type="Proteomes" id="UP000683925">
    <property type="component" value="Unassembled WGS sequence"/>
</dbReference>
<dbReference type="AlphaFoldDB" id="A0A8S1S3V4"/>
<comment type="caution">
    <text evidence="2">The sequence shown here is derived from an EMBL/GenBank/DDBJ whole genome shotgun (WGS) entry which is preliminary data.</text>
</comment>
<sequence>MSKEGSALWTPFKTTKEFIEKDQKITKGFIQGALFAVIGYGVGFALFKGKTLRGFSAGTAATWRFRDQIEQ</sequence>
<keyword evidence="1" id="KW-0472">Membrane</keyword>
<proteinExistence type="predicted"/>
<reference evidence="2" key="1">
    <citation type="submission" date="2021-01" db="EMBL/GenBank/DDBJ databases">
        <authorList>
            <consortium name="Genoscope - CEA"/>
            <person name="William W."/>
        </authorList>
    </citation>
    <scope>NUCLEOTIDE SEQUENCE</scope>
</reference>
<gene>
    <name evidence="2" type="ORF">POCTA_138.1.T0050355</name>
</gene>
<keyword evidence="1" id="KW-1133">Transmembrane helix</keyword>
<protein>
    <submittedName>
        <fullName evidence="2">Uncharacterized protein</fullName>
    </submittedName>
</protein>
<dbReference type="OrthoDB" id="283482at2759"/>